<feature type="compositionally biased region" description="Low complexity" evidence="1">
    <location>
        <begin position="163"/>
        <end position="174"/>
    </location>
</feature>
<dbReference type="InterPro" id="IPR029058">
    <property type="entry name" value="AB_hydrolase_fold"/>
</dbReference>
<evidence type="ECO:0000313" key="4">
    <source>
        <dbReference type="Proteomes" id="UP000016922"/>
    </source>
</evidence>
<protein>
    <submittedName>
        <fullName evidence="3">Alpha/beta-Hydrolase</fullName>
    </submittedName>
</protein>
<keyword evidence="4" id="KW-1185">Reference proteome</keyword>
<keyword evidence="3" id="KW-0378">Hydrolase</keyword>
<proteinExistence type="predicted"/>
<dbReference type="EMBL" id="KE145370">
    <property type="protein sequence ID" value="EPE26758.1"/>
    <property type="molecule type" value="Genomic_DNA"/>
</dbReference>
<feature type="compositionally biased region" description="Acidic residues" evidence="1">
    <location>
        <begin position="191"/>
        <end position="205"/>
    </location>
</feature>
<dbReference type="KEGG" id="glz:GLAREA_02672"/>
<dbReference type="SMART" id="SM00824">
    <property type="entry name" value="PKS_TE"/>
    <property type="match status" value="1"/>
</dbReference>
<organism evidence="3 4">
    <name type="scientific">Glarea lozoyensis (strain ATCC 20868 / MF5171)</name>
    <dbReference type="NCBI Taxonomy" id="1116229"/>
    <lineage>
        <taxon>Eukaryota</taxon>
        <taxon>Fungi</taxon>
        <taxon>Dikarya</taxon>
        <taxon>Ascomycota</taxon>
        <taxon>Pezizomycotina</taxon>
        <taxon>Leotiomycetes</taxon>
        <taxon>Helotiales</taxon>
        <taxon>Helotiaceae</taxon>
        <taxon>Glarea</taxon>
    </lineage>
</organism>
<dbReference type="eggNOG" id="ENOG502SP5F">
    <property type="taxonomic scope" value="Eukaryota"/>
</dbReference>
<reference evidence="3 4" key="1">
    <citation type="journal article" date="2013" name="BMC Genomics">
        <title>Genomics-driven discovery of the pneumocandin biosynthetic gene cluster in the fungus Glarea lozoyensis.</title>
        <authorList>
            <person name="Chen L."/>
            <person name="Yue Q."/>
            <person name="Zhang X."/>
            <person name="Xiang M."/>
            <person name="Wang C."/>
            <person name="Li S."/>
            <person name="Che Y."/>
            <person name="Ortiz-Lopez F.J."/>
            <person name="Bills G.F."/>
            <person name="Liu X."/>
            <person name="An Z."/>
        </authorList>
    </citation>
    <scope>NUCLEOTIDE SEQUENCE [LARGE SCALE GENOMIC DNA]</scope>
    <source>
        <strain evidence="4">ATCC 20868 / MF5171</strain>
    </source>
</reference>
<dbReference type="GO" id="GO:0016787">
    <property type="term" value="F:hydrolase activity"/>
    <property type="evidence" value="ECO:0007669"/>
    <property type="project" value="UniProtKB-KW"/>
</dbReference>
<feature type="compositionally biased region" description="Polar residues" evidence="1">
    <location>
        <begin position="180"/>
        <end position="190"/>
    </location>
</feature>
<dbReference type="InterPro" id="IPR001031">
    <property type="entry name" value="Thioesterase"/>
</dbReference>
<dbReference type="Proteomes" id="UP000016922">
    <property type="component" value="Unassembled WGS sequence"/>
</dbReference>
<sequence length="321" mass="35341">MEALLHLQGDPESTLTPLFLIHAISGLALPYLALGSLSEDSERPVYGISSPTYEYKSYTLPSTLDSLAVEYVNLIRREVQPHGPYLLGGWSMGGMIAERCAAILESQGERVLHVVLIDSSNPATIPPFADANEHNILTSLTFSHVSKGLGIPSPPSLNRNDSDSSISSTSTTDSMDFPQQMGSCTPNSEISSDEDEYQFEDDEDDFDDDDGVSMLEWPARMRKHIFNGLSLIACKNTPSKYGAVKAPVSLIKCAALKSLPPLLSDARRHAVQKLFRDPKSGWRMDQTRTLLIKSTHDHVLDAEHAEELTEALRKVLKTVRC</sequence>
<dbReference type="SUPFAM" id="SSF53474">
    <property type="entry name" value="alpha/beta-Hydrolases"/>
    <property type="match status" value="1"/>
</dbReference>
<evidence type="ECO:0000256" key="1">
    <source>
        <dbReference type="SAM" id="MobiDB-lite"/>
    </source>
</evidence>
<dbReference type="OrthoDB" id="10253869at2759"/>
<dbReference type="STRING" id="1116229.S3DJP8"/>
<dbReference type="GeneID" id="19461728"/>
<feature type="region of interest" description="Disordered" evidence="1">
    <location>
        <begin position="151"/>
        <end position="205"/>
    </location>
</feature>
<dbReference type="InterPro" id="IPR020802">
    <property type="entry name" value="TesA-like"/>
</dbReference>
<dbReference type="Gene3D" id="3.40.50.1820">
    <property type="entry name" value="alpha/beta hydrolase"/>
    <property type="match status" value="1"/>
</dbReference>
<dbReference type="OMA" id="MRKHIHQ"/>
<evidence type="ECO:0000259" key="2">
    <source>
        <dbReference type="SMART" id="SM00824"/>
    </source>
</evidence>
<feature type="domain" description="Thioesterase TesA-like" evidence="2">
    <location>
        <begin position="23"/>
        <end position="316"/>
    </location>
</feature>
<dbReference type="RefSeq" id="XP_008085948.1">
    <property type="nucleotide sequence ID" value="XM_008087757.1"/>
</dbReference>
<dbReference type="AlphaFoldDB" id="S3DJP8"/>
<dbReference type="Pfam" id="PF00975">
    <property type="entry name" value="Thioesterase"/>
    <property type="match status" value="1"/>
</dbReference>
<name>S3DJP8_GLAL2</name>
<dbReference type="HOGENOM" id="CLU_057355_0_0_1"/>
<evidence type="ECO:0000313" key="3">
    <source>
        <dbReference type="EMBL" id="EPE26758.1"/>
    </source>
</evidence>
<gene>
    <name evidence="3" type="ORF">GLAREA_02672</name>
</gene>
<accession>S3DJP8</accession>